<feature type="compositionally biased region" description="Low complexity" evidence="1">
    <location>
        <begin position="7"/>
        <end position="26"/>
    </location>
</feature>
<dbReference type="GO" id="GO:0042030">
    <property type="term" value="F:ATPase inhibitor activity"/>
    <property type="evidence" value="ECO:0007669"/>
    <property type="project" value="TreeGrafter"/>
</dbReference>
<sequence length="1034" mass="111081">MLGRLFSSATSTTSSPGGTRPSTSHGSESDDLQTRLLLYPDYSSSVTSSYQSFSTTHSLGQSSISSINSIDNLDIDSTRDIRVIIVQDGSTTELKAVLYDSKPNAFPSPSLGSDDGATPTLGGPYGRSRRRTAAAAAPTGTANDELRVFADCMFGSGTLAYKGPSTKIHLLPNNDEVRPPPPVPTAAPSRRGSLRLGRQKEPVPPPQGPVPMRRKLVLVTRLFSVTLPAATVAYDDARSIPNTAGDRTPTPVSSVGSNHGFPFPNRISSTQAPNQKLIKPPRTSMYAVGIILSVPAGSASEPAQRRDFANPTPPSYDDEFPGIMSPSGMSMDSTMSDGAATSGCMNIVTRHWDVITRALSDLQHVAQTRIVETLTSTAGLSSPSMTQTGYKYYHRIELRKMALMRDEAIRTEVEKLRWRVASGIRIPRVVVGQGRWDVWQDEAQWAISHLCGRDMNFFFLTLLTAFLGHHTGWLEVLGPDSHKRRHLHHSITKPIPEHSTIPTRTVILSSDRIAARKLIYLLSAFIPSQPHLTLDAPPPPWIASSINYLSQSPPTFTSSPASSAPGSKIGSLRRKGVGKKPSKLNMVSNDGDSPTVDSIAGWDIPRAPCSATSSTAAAGHLPHAPQVIKKCSSSGTLATALSSATVLATSSGSPHKSSPLRPGSRDSSASLNLMGTLRRSGTTNTSADSNDSKWGSFLSFWSNPKSVSSVATSEVDDLQEPSSGTSPHELALSTMSLDEETLSPRPLPFSPVNQDIRCSVDEIDGTINVDIPLGPTFASPLGSPPQQSWLNPLPSVPNIVPMPPLCQPTTTISEPDSASTNVAGWIDDERFHPDFVLQAVPSYPAVEADVKLAMHMERTPEAAPVHFVNTPASENQPQDQHNWITVAETLIADTGKLQIKRVRLLRRLKEGEPDPPEPLLTPGGMNGKQAGVGATLEEEYEERWEEELMVDMDDTLATAVEKAIGILPRSPGSLEKHHSQESEGGGCRAAVLGALSKVVKEVVKEVLKGDGGAMHENVLTDGVKRWIWGAQEAF</sequence>
<keyword evidence="4" id="KW-1185">Reference proteome</keyword>
<dbReference type="InParanoid" id="A0A4V3SJV4"/>
<feature type="region of interest" description="Disordered" evidence="1">
    <location>
        <begin position="106"/>
        <end position="138"/>
    </location>
</feature>
<evidence type="ECO:0000259" key="2">
    <source>
        <dbReference type="Pfam" id="PF14636"/>
    </source>
</evidence>
<accession>A0A4V3SJV4</accession>
<dbReference type="EMBL" id="ML220112">
    <property type="protein sequence ID" value="TGZ85495.1"/>
    <property type="molecule type" value="Genomic_DNA"/>
</dbReference>
<dbReference type="GO" id="GO:0005737">
    <property type="term" value="C:cytoplasm"/>
    <property type="evidence" value="ECO:0007669"/>
    <property type="project" value="TreeGrafter"/>
</dbReference>
<feature type="region of interest" description="Disordered" evidence="1">
    <location>
        <begin position="555"/>
        <end position="592"/>
    </location>
</feature>
<proteinExistence type="predicted"/>
<dbReference type="OrthoDB" id="5428015at2759"/>
<dbReference type="Proteomes" id="UP000298138">
    <property type="component" value="Unassembled WGS sequence"/>
</dbReference>
<feature type="compositionally biased region" description="Low complexity" evidence="1">
    <location>
        <begin position="555"/>
        <end position="570"/>
    </location>
</feature>
<evidence type="ECO:0000313" key="4">
    <source>
        <dbReference type="Proteomes" id="UP000298138"/>
    </source>
</evidence>
<dbReference type="STRING" id="341454.A0A4V3SJV4"/>
<feature type="compositionally biased region" description="Basic residues" evidence="1">
    <location>
        <begin position="571"/>
        <end position="582"/>
    </location>
</feature>
<feature type="region of interest" description="Disordered" evidence="1">
    <location>
        <begin position="910"/>
        <end position="930"/>
    </location>
</feature>
<feature type="region of interest" description="Disordered" evidence="1">
    <location>
        <begin position="1"/>
        <end position="30"/>
    </location>
</feature>
<reference evidence="3 4" key="1">
    <citation type="submission" date="2019-04" db="EMBL/GenBank/DDBJ databases">
        <title>Comparative genomics and transcriptomics to analyze fruiting body development in filamentous ascomycetes.</title>
        <authorList>
            <consortium name="DOE Joint Genome Institute"/>
            <person name="Lutkenhaus R."/>
            <person name="Traeger S."/>
            <person name="Breuer J."/>
            <person name="Kuo A."/>
            <person name="Lipzen A."/>
            <person name="Pangilinan J."/>
            <person name="Dilworth D."/>
            <person name="Sandor L."/>
            <person name="Poggeler S."/>
            <person name="Barry K."/>
            <person name="Grigoriev I.V."/>
            <person name="Nowrousian M."/>
        </authorList>
    </citation>
    <scope>NUCLEOTIDE SEQUENCE [LARGE SCALE GENOMIC DNA]</scope>
    <source>
        <strain evidence="3 4">CBS 389.68</strain>
    </source>
</reference>
<dbReference type="PANTHER" id="PTHR21634">
    <property type="entry name" value="RE13835P"/>
    <property type="match status" value="1"/>
</dbReference>
<feature type="region of interest" description="Disordered" evidence="1">
    <location>
        <begin position="172"/>
        <end position="209"/>
    </location>
</feature>
<gene>
    <name evidence="3" type="ORF">EX30DRAFT_346025</name>
</gene>
<dbReference type="Pfam" id="PF14636">
    <property type="entry name" value="FNIP_N"/>
    <property type="match status" value="1"/>
</dbReference>
<protein>
    <recommendedName>
        <fullName evidence="2">Folliculin-interacting protein N-terminal domain-containing protein</fullName>
    </recommendedName>
</protein>
<dbReference type="GO" id="GO:0051087">
    <property type="term" value="F:protein-folding chaperone binding"/>
    <property type="evidence" value="ECO:0007669"/>
    <property type="project" value="TreeGrafter"/>
</dbReference>
<dbReference type="InterPro" id="IPR028084">
    <property type="entry name" value="FNIP_N_dom"/>
</dbReference>
<dbReference type="AlphaFoldDB" id="A0A4V3SJV4"/>
<dbReference type="PANTHER" id="PTHR21634:SF9">
    <property type="entry name" value="RE13835P"/>
    <property type="match status" value="1"/>
</dbReference>
<evidence type="ECO:0000313" key="3">
    <source>
        <dbReference type="EMBL" id="TGZ85495.1"/>
    </source>
</evidence>
<feature type="region of interest" description="Disordered" evidence="1">
    <location>
        <begin position="649"/>
        <end position="670"/>
    </location>
</feature>
<feature type="domain" description="Folliculin-interacting protein N-terminal" evidence="2">
    <location>
        <begin position="142"/>
        <end position="176"/>
    </location>
</feature>
<evidence type="ECO:0000256" key="1">
    <source>
        <dbReference type="SAM" id="MobiDB-lite"/>
    </source>
</evidence>
<organism evidence="3 4">
    <name type="scientific">Ascodesmis nigricans</name>
    <dbReference type="NCBI Taxonomy" id="341454"/>
    <lineage>
        <taxon>Eukaryota</taxon>
        <taxon>Fungi</taxon>
        <taxon>Dikarya</taxon>
        <taxon>Ascomycota</taxon>
        <taxon>Pezizomycotina</taxon>
        <taxon>Pezizomycetes</taxon>
        <taxon>Pezizales</taxon>
        <taxon>Ascodesmidaceae</taxon>
        <taxon>Ascodesmis</taxon>
    </lineage>
</organism>
<name>A0A4V3SJV4_9PEZI</name>